<dbReference type="Proteomes" id="UP000192393">
    <property type="component" value="Unassembled WGS sequence"/>
</dbReference>
<keyword evidence="7" id="KW-0067">ATP-binding</keyword>
<dbReference type="OrthoDB" id="9778366at2"/>
<keyword evidence="8" id="KW-0902">Two-component regulatory system</keyword>
<dbReference type="PANTHER" id="PTHR24421">
    <property type="entry name" value="NITRATE/NITRITE SENSOR PROTEIN NARX-RELATED"/>
    <property type="match status" value="1"/>
</dbReference>
<dbReference type="InterPro" id="IPR005467">
    <property type="entry name" value="His_kinase_dom"/>
</dbReference>
<dbReference type="InterPro" id="IPR036890">
    <property type="entry name" value="HATPase_C_sf"/>
</dbReference>
<sequence length="455" mass="53168">MHEFFWNITVAYLLLFLVLSSVLYVYSRQTSFKYYAVYNVGVFLYLLTKGERLYYGLKDNSLFNIFDAETVGALRIHFNWMIQVFFYSVYFLFALYFLDFQKFSPRIIPRLKKVFLVVNIIFFSLCIVSIFFDFYLVVFYTFAFGFIPFILFLSIYYFRPAMRFSGDQKYFFLAGVFFYIIFALLAFYSSYFSKTNAPLVFFFIGIIIENICFSLGLAFKFKMINDEKNFQQNKAINAEHAIELTKLRSVIEGEENERKRIAEDLHDGIIGDLSAIKLHVAILDEKGTMRPEKKNLQKIIDMIDQACTQVRRISHDLMPASIEDFGLIESVNQYCKKLNLAHITQIDFQTFGVYNPLSKNHESTLYRIIQELLNNIIKHAYAEQTLVQINFHEDEISISVEDDGKGFESESIHEGIGLKNVRSRVKLLQGELDVKSSEKGTFVHILIDLNKLNHD</sequence>
<proteinExistence type="predicted"/>
<dbReference type="RefSeq" id="WP_084015833.1">
    <property type="nucleotide sequence ID" value="NZ_FWXS01000001.1"/>
</dbReference>
<protein>
    <recommendedName>
        <fullName evidence="2">histidine kinase</fullName>
        <ecNumber evidence="2">2.7.13.3</ecNumber>
    </recommendedName>
</protein>
<evidence type="ECO:0000256" key="8">
    <source>
        <dbReference type="ARBA" id="ARBA00023012"/>
    </source>
</evidence>
<dbReference type="GO" id="GO:0000155">
    <property type="term" value="F:phosphorelay sensor kinase activity"/>
    <property type="evidence" value="ECO:0007669"/>
    <property type="project" value="InterPro"/>
</dbReference>
<evidence type="ECO:0000256" key="2">
    <source>
        <dbReference type="ARBA" id="ARBA00012438"/>
    </source>
</evidence>
<evidence type="ECO:0000256" key="9">
    <source>
        <dbReference type="SAM" id="Phobius"/>
    </source>
</evidence>
<dbReference type="InterPro" id="IPR011712">
    <property type="entry name" value="Sig_transdc_His_kin_sub3_dim/P"/>
</dbReference>
<gene>
    <name evidence="11" type="ORF">SAMN06296427_101516</name>
</gene>
<dbReference type="STRING" id="1434700.SAMN06296427_101516"/>
<reference evidence="11 12" key="1">
    <citation type="submission" date="2017-04" db="EMBL/GenBank/DDBJ databases">
        <authorList>
            <person name="Afonso C.L."/>
            <person name="Miller P.J."/>
            <person name="Scott M.A."/>
            <person name="Spackman E."/>
            <person name="Goraichik I."/>
            <person name="Dimitrov K.M."/>
            <person name="Suarez D.L."/>
            <person name="Swayne D.E."/>
        </authorList>
    </citation>
    <scope>NUCLEOTIDE SEQUENCE [LARGE SCALE GENOMIC DNA]</scope>
    <source>
        <strain evidence="11 12">CGMCC 1.12708</strain>
    </source>
</reference>
<dbReference type="PROSITE" id="PS50109">
    <property type="entry name" value="HIS_KIN"/>
    <property type="match status" value="1"/>
</dbReference>
<dbReference type="SUPFAM" id="SSF55874">
    <property type="entry name" value="ATPase domain of HSP90 chaperone/DNA topoisomerase II/histidine kinase"/>
    <property type="match status" value="1"/>
</dbReference>
<keyword evidence="3" id="KW-0597">Phosphoprotein</keyword>
<dbReference type="Pfam" id="PF02518">
    <property type="entry name" value="HATPase_c"/>
    <property type="match status" value="1"/>
</dbReference>
<dbReference type="CDD" id="cd16917">
    <property type="entry name" value="HATPase_UhpB-NarQ-NarX-like"/>
    <property type="match status" value="1"/>
</dbReference>
<accession>A0A1W1YL95</accession>
<dbReference type="GO" id="GO:0016020">
    <property type="term" value="C:membrane"/>
    <property type="evidence" value="ECO:0007669"/>
    <property type="project" value="InterPro"/>
</dbReference>
<feature type="domain" description="Histidine kinase" evidence="10">
    <location>
        <begin position="264"/>
        <end position="451"/>
    </location>
</feature>
<dbReference type="Pfam" id="PF07695">
    <property type="entry name" value="7TMR-DISM_7TM"/>
    <property type="match status" value="1"/>
</dbReference>
<feature type="transmembrane region" description="Helical" evidence="9">
    <location>
        <begin position="6"/>
        <end position="25"/>
    </location>
</feature>
<dbReference type="Pfam" id="PF07730">
    <property type="entry name" value="HisKA_3"/>
    <property type="match status" value="1"/>
</dbReference>
<comment type="catalytic activity">
    <reaction evidence="1">
        <text>ATP + protein L-histidine = ADP + protein N-phospho-L-histidine.</text>
        <dbReference type="EC" id="2.7.13.3"/>
    </reaction>
</comment>
<dbReference type="GO" id="GO:0005524">
    <property type="term" value="F:ATP binding"/>
    <property type="evidence" value="ECO:0007669"/>
    <property type="project" value="UniProtKB-KW"/>
</dbReference>
<keyword evidence="12" id="KW-1185">Reference proteome</keyword>
<keyword evidence="6 11" id="KW-0418">Kinase</keyword>
<dbReference type="Gene3D" id="3.30.565.10">
    <property type="entry name" value="Histidine kinase-like ATPase, C-terminal domain"/>
    <property type="match status" value="1"/>
</dbReference>
<keyword evidence="9" id="KW-1133">Transmembrane helix</keyword>
<evidence type="ECO:0000256" key="5">
    <source>
        <dbReference type="ARBA" id="ARBA00022741"/>
    </source>
</evidence>
<feature type="transmembrane region" description="Helical" evidence="9">
    <location>
        <begin position="80"/>
        <end position="98"/>
    </location>
</feature>
<keyword evidence="9" id="KW-0472">Membrane</keyword>
<dbReference type="InterPro" id="IPR003594">
    <property type="entry name" value="HATPase_dom"/>
</dbReference>
<dbReference type="EC" id="2.7.13.3" evidence="2"/>
<dbReference type="AlphaFoldDB" id="A0A1W1YL95"/>
<dbReference type="EMBL" id="FWXS01000001">
    <property type="protein sequence ID" value="SMC36909.1"/>
    <property type="molecule type" value="Genomic_DNA"/>
</dbReference>
<dbReference type="GO" id="GO:0046983">
    <property type="term" value="F:protein dimerization activity"/>
    <property type="evidence" value="ECO:0007669"/>
    <property type="project" value="InterPro"/>
</dbReference>
<dbReference type="InterPro" id="IPR050482">
    <property type="entry name" value="Sensor_HK_TwoCompSys"/>
</dbReference>
<evidence type="ECO:0000256" key="3">
    <source>
        <dbReference type="ARBA" id="ARBA00022553"/>
    </source>
</evidence>
<feature type="transmembrane region" description="Helical" evidence="9">
    <location>
        <begin position="32"/>
        <end position="48"/>
    </location>
</feature>
<evidence type="ECO:0000313" key="12">
    <source>
        <dbReference type="Proteomes" id="UP000192393"/>
    </source>
</evidence>
<evidence type="ECO:0000259" key="10">
    <source>
        <dbReference type="PROSITE" id="PS50109"/>
    </source>
</evidence>
<feature type="transmembrane region" description="Helical" evidence="9">
    <location>
        <begin position="138"/>
        <end position="158"/>
    </location>
</feature>
<feature type="transmembrane region" description="Helical" evidence="9">
    <location>
        <begin position="170"/>
        <end position="191"/>
    </location>
</feature>
<keyword evidence="5" id="KW-0547">Nucleotide-binding</keyword>
<evidence type="ECO:0000256" key="4">
    <source>
        <dbReference type="ARBA" id="ARBA00022679"/>
    </source>
</evidence>
<feature type="transmembrane region" description="Helical" evidence="9">
    <location>
        <begin position="197"/>
        <end position="219"/>
    </location>
</feature>
<organism evidence="11 12">
    <name type="scientific">Moheibacter sediminis</name>
    <dbReference type="NCBI Taxonomy" id="1434700"/>
    <lineage>
        <taxon>Bacteria</taxon>
        <taxon>Pseudomonadati</taxon>
        <taxon>Bacteroidota</taxon>
        <taxon>Flavobacteriia</taxon>
        <taxon>Flavobacteriales</taxon>
        <taxon>Weeksellaceae</taxon>
        <taxon>Moheibacter</taxon>
    </lineage>
</organism>
<keyword evidence="4" id="KW-0808">Transferase</keyword>
<evidence type="ECO:0000256" key="6">
    <source>
        <dbReference type="ARBA" id="ARBA00022777"/>
    </source>
</evidence>
<dbReference type="InterPro" id="IPR011623">
    <property type="entry name" value="7TMR_DISM_rcpt_extracell_dom1"/>
</dbReference>
<dbReference type="Gene3D" id="1.20.5.1930">
    <property type="match status" value="1"/>
</dbReference>
<evidence type="ECO:0000256" key="7">
    <source>
        <dbReference type="ARBA" id="ARBA00022840"/>
    </source>
</evidence>
<evidence type="ECO:0000313" key="11">
    <source>
        <dbReference type="EMBL" id="SMC36909.1"/>
    </source>
</evidence>
<keyword evidence="9" id="KW-0812">Transmembrane</keyword>
<evidence type="ECO:0000256" key="1">
    <source>
        <dbReference type="ARBA" id="ARBA00000085"/>
    </source>
</evidence>
<dbReference type="SMART" id="SM00387">
    <property type="entry name" value="HATPase_c"/>
    <property type="match status" value="1"/>
</dbReference>
<feature type="transmembrane region" description="Helical" evidence="9">
    <location>
        <begin position="114"/>
        <end position="132"/>
    </location>
</feature>
<dbReference type="PANTHER" id="PTHR24421:SF10">
    <property type="entry name" value="NITRATE_NITRITE SENSOR PROTEIN NARQ"/>
    <property type="match status" value="1"/>
</dbReference>
<name>A0A1W1YL95_9FLAO</name>